<feature type="domain" description="WSC" evidence="4">
    <location>
        <begin position="30"/>
        <end position="117"/>
    </location>
</feature>
<dbReference type="STRING" id="692275.N1QGZ0"/>
<feature type="region of interest" description="Disordered" evidence="1">
    <location>
        <begin position="408"/>
        <end position="443"/>
    </location>
</feature>
<dbReference type="eggNOG" id="KOG4157">
    <property type="taxonomic scope" value="Eukaryota"/>
</dbReference>
<dbReference type="Pfam" id="PF01822">
    <property type="entry name" value="WSC"/>
    <property type="match status" value="1"/>
</dbReference>
<feature type="region of interest" description="Disordered" evidence="1">
    <location>
        <begin position="171"/>
        <end position="225"/>
    </location>
</feature>
<feature type="compositionally biased region" description="Polar residues" evidence="1">
    <location>
        <begin position="411"/>
        <end position="421"/>
    </location>
</feature>
<gene>
    <name evidence="5" type="ORF">SEPMUDRAFT_150534</name>
</gene>
<feature type="compositionally biased region" description="Basic and acidic residues" evidence="1">
    <location>
        <begin position="434"/>
        <end position="443"/>
    </location>
</feature>
<evidence type="ECO:0000313" key="6">
    <source>
        <dbReference type="Proteomes" id="UP000016931"/>
    </source>
</evidence>
<feature type="chain" id="PRO_5004110317" description="WSC domain-containing protein" evidence="3">
    <location>
        <begin position="31"/>
        <end position="443"/>
    </location>
</feature>
<evidence type="ECO:0000313" key="5">
    <source>
        <dbReference type="EMBL" id="EMF10418.1"/>
    </source>
</evidence>
<proteinExistence type="predicted"/>
<keyword evidence="3" id="KW-0732">Signal</keyword>
<dbReference type="InterPro" id="IPR002889">
    <property type="entry name" value="WSC_carb-bd"/>
</dbReference>
<organism evidence="5 6">
    <name type="scientific">Sphaerulina musiva (strain SO2202)</name>
    <name type="common">Poplar stem canker fungus</name>
    <name type="synonym">Septoria musiva</name>
    <dbReference type="NCBI Taxonomy" id="692275"/>
    <lineage>
        <taxon>Eukaryota</taxon>
        <taxon>Fungi</taxon>
        <taxon>Dikarya</taxon>
        <taxon>Ascomycota</taxon>
        <taxon>Pezizomycotina</taxon>
        <taxon>Dothideomycetes</taxon>
        <taxon>Dothideomycetidae</taxon>
        <taxon>Mycosphaerellales</taxon>
        <taxon>Mycosphaerellaceae</taxon>
        <taxon>Sphaerulina</taxon>
    </lineage>
</organism>
<feature type="compositionally biased region" description="Low complexity" evidence="1">
    <location>
        <begin position="186"/>
        <end position="225"/>
    </location>
</feature>
<evidence type="ECO:0000256" key="3">
    <source>
        <dbReference type="SAM" id="SignalP"/>
    </source>
</evidence>
<keyword evidence="2" id="KW-1133">Transmembrane helix</keyword>
<dbReference type="PANTHER" id="PTHR16861:SF9">
    <property type="entry name" value="CELL WALL INTEGRITY AND STRESS RESPONSE COMPONENT 1"/>
    <property type="match status" value="1"/>
</dbReference>
<dbReference type="OrthoDB" id="2537459at2759"/>
<feature type="transmembrane region" description="Helical" evidence="2">
    <location>
        <begin position="271"/>
        <end position="294"/>
    </location>
</feature>
<dbReference type="OMA" id="QIDPRMD"/>
<feature type="region of interest" description="Disordered" evidence="1">
    <location>
        <begin position="122"/>
        <end position="157"/>
    </location>
</feature>
<dbReference type="GeneID" id="27903379"/>
<dbReference type="HOGENOM" id="CLU_024893_2_0_1"/>
<dbReference type="PROSITE" id="PS51212">
    <property type="entry name" value="WSC"/>
    <property type="match status" value="1"/>
</dbReference>
<evidence type="ECO:0000256" key="2">
    <source>
        <dbReference type="SAM" id="Phobius"/>
    </source>
</evidence>
<keyword evidence="2" id="KW-0812">Transmembrane</keyword>
<sequence>MKKMHNMLPFRGFCFRAAVLALAMTAQVDGLVQQYCSSQNTGSSFGVVTNIYQSNGACHDTCSAEYAFAVVQYQSCWCTNIAPGTTTSVGNCNEDCPGYPAEKCGNSDSGLFGYIALNNSPSGTAGGSSSSTPPPTSTRQSTPTTAPPPSTQEPETSYVSITVTQSAVLISTVLPPPPPPPPPSSSPEESMPPSSTTTTSSQSSTTPSSPSSSTTESTTESTVEPVTSVIMTTISGAVVTQTVTSTPLPAPQSNESAQQPLDRDDGMSGGAIAGVVIGVLAALAAIAAAAFLLWRRRKASEQSEAGGPPTSAGSSRLGRNVSVLSKAGLLTGTRPSMGEARDDYYASQPAGQTSVRHSMMFGSGMAHGVDPASPLGSSHGSDQTRRMSKPMVYDQRLNPSALFANAEANGSRISMQDQQDYSRPLGVMNPDPRPSFESRISKA</sequence>
<feature type="region of interest" description="Disordered" evidence="1">
    <location>
        <begin position="245"/>
        <end position="265"/>
    </location>
</feature>
<accession>N1QGZ0</accession>
<reference evidence="5 6" key="1">
    <citation type="journal article" date="2012" name="PLoS Pathog.">
        <title>Diverse lifestyles and strategies of plant pathogenesis encoded in the genomes of eighteen Dothideomycetes fungi.</title>
        <authorList>
            <person name="Ohm R.A."/>
            <person name="Feau N."/>
            <person name="Henrissat B."/>
            <person name="Schoch C.L."/>
            <person name="Horwitz B.A."/>
            <person name="Barry K.W."/>
            <person name="Condon B.J."/>
            <person name="Copeland A.C."/>
            <person name="Dhillon B."/>
            <person name="Glaser F."/>
            <person name="Hesse C.N."/>
            <person name="Kosti I."/>
            <person name="LaButti K."/>
            <person name="Lindquist E.A."/>
            <person name="Lucas S."/>
            <person name="Salamov A.A."/>
            <person name="Bradshaw R.E."/>
            <person name="Ciuffetti L."/>
            <person name="Hamelin R.C."/>
            <person name="Kema G.H.J."/>
            <person name="Lawrence C."/>
            <person name="Scott J.A."/>
            <person name="Spatafora J.W."/>
            <person name="Turgeon B.G."/>
            <person name="de Wit P.J.G.M."/>
            <person name="Zhong S."/>
            <person name="Goodwin S.B."/>
            <person name="Grigoriev I.V."/>
        </authorList>
    </citation>
    <scope>NUCLEOTIDE SEQUENCE [LARGE SCALE GENOMIC DNA]</scope>
    <source>
        <strain evidence="5 6">SO2202</strain>
    </source>
</reference>
<dbReference type="AlphaFoldDB" id="N1QGZ0"/>
<keyword evidence="2" id="KW-0472">Membrane</keyword>
<dbReference type="PANTHER" id="PTHR16861">
    <property type="entry name" value="GLYCOPROTEIN 38"/>
    <property type="match status" value="1"/>
</dbReference>
<feature type="compositionally biased region" description="Polar residues" evidence="1">
    <location>
        <begin position="245"/>
        <end position="259"/>
    </location>
</feature>
<dbReference type="EMBL" id="KB456267">
    <property type="protein sequence ID" value="EMF10418.1"/>
    <property type="molecule type" value="Genomic_DNA"/>
</dbReference>
<dbReference type="RefSeq" id="XP_016758539.1">
    <property type="nucleotide sequence ID" value="XM_016906242.1"/>
</dbReference>
<evidence type="ECO:0000259" key="4">
    <source>
        <dbReference type="PROSITE" id="PS51212"/>
    </source>
</evidence>
<evidence type="ECO:0000256" key="1">
    <source>
        <dbReference type="SAM" id="MobiDB-lite"/>
    </source>
</evidence>
<feature type="compositionally biased region" description="Low complexity" evidence="1">
    <location>
        <begin position="122"/>
        <end position="144"/>
    </location>
</feature>
<feature type="compositionally biased region" description="Pro residues" evidence="1">
    <location>
        <begin position="174"/>
        <end position="185"/>
    </location>
</feature>
<dbReference type="SMART" id="SM00321">
    <property type="entry name" value="WSC"/>
    <property type="match status" value="1"/>
</dbReference>
<keyword evidence="6" id="KW-1185">Reference proteome</keyword>
<feature type="signal peptide" evidence="3">
    <location>
        <begin position="1"/>
        <end position="30"/>
    </location>
</feature>
<name>N1QGZ0_SPHMS</name>
<dbReference type="Proteomes" id="UP000016931">
    <property type="component" value="Unassembled WGS sequence"/>
</dbReference>
<protein>
    <recommendedName>
        <fullName evidence="4">WSC domain-containing protein</fullName>
    </recommendedName>
</protein>